<dbReference type="GO" id="GO:0051539">
    <property type="term" value="F:4 iron, 4 sulfur cluster binding"/>
    <property type="evidence" value="ECO:0007669"/>
    <property type="project" value="UniProtKB-KW"/>
</dbReference>
<dbReference type="PANTHER" id="PTHR43498:SF1">
    <property type="entry name" value="COB--COM HETERODISULFIDE REDUCTASE IRON-SULFUR SUBUNIT A"/>
    <property type="match status" value="1"/>
</dbReference>
<accession>M1QAM7</accession>
<protein>
    <submittedName>
        <fullName evidence="10">4Fe-4S ferredoxin iron-sulfur binding domain-containing protein</fullName>
    </submittedName>
</protein>
<dbReference type="GO" id="GO:0016491">
    <property type="term" value="F:oxidoreductase activity"/>
    <property type="evidence" value="ECO:0007669"/>
    <property type="project" value="UniProtKB-KW"/>
</dbReference>
<evidence type="ECO:0000256" key="1">
    <source>
        <dbReference type="ARBA" id="ARBA00001974"/>
    </source>
</evidence>
<feature type="domain" description="4Fe-4S ferredoxin-type" evidence="9">
    <location>
        <begin position="99"/>
        <end position="129"/>
    </location>
</feature>
<feature type="domain" description="4Fe-4S ferredoxin-type" evidence="9">
    <location>
        <begin position="926"/>
        <end position="955"/>
    </location>
</feature>
<feature type="domain" description="4Fe-4S ferredoxin-type" evidence="9">
    <location>
        <begin position="957"/>
        <end position="986"/>
    </location>
</feature>
<gene>
    <name evidence="10" type="ORF">FLSS-7_0012</name>
</gene>
<dbReference type="InterPro" id="IPR023753">
    <property type="entry name" value="FAD/NAD-binding_dom"/>
</dbReference>
<dbReference type="InterPro" id="IPR036188">
    <property type="entry name" value="FAD/NAD-bd_sf"/>
</dbReference>
<evidence type="ECO:0000256" key="8">
    <source>
        <dbReference type="ARBA" id="ARBA00023014"/>
    </source>
</evidence>
<dbReference type="InterPro" id="IPR017896">
    <property type="entry name" value="4Fe4S_Fe-S-bd"/>
</dbReference>
<name>M1QAM7_9ZZZZ</name>
<organism evidence="10">
    <name type="scientific">uncultured organism</name>
    <dbReference type="NCBI Taxonomy" id="155900"/>
    <lineage>
        <taxon>unclassified sequences</taxon>
        <taxon>environmental samples</taxon>
    </lineage>
</organism>
<evidence type="ECO:0000256" key="5">
    <source>
        <dbReference type="ARBA" id="ARBA00022827"/>
    </source>
</evidence>
<keyword evidence="3" id="KW-0004">4Fe-4S</keyword>
<comment type="similarity">
    <text evidence="2">Belongs to the HdrA family.</text>
</comment>
<dbReference type="PROSITE" id="PS51379">
    <property type="entry name" value="4FE4S_FER_2"/>
    <property type="match status" value="4"/>
</dbReference>
<dbReference type="Pfam" id="PF12831">
    <property type="entry name" value="FAD_oxidored"/>
    <property type="match status" value="1"/>
</dbReference>
<keyword evidence="5" id="KW-0274">FAD</keyword>
<comment type="cofactor">
    <cofactor evidence="1">
        <name>FAD</name>
        <dbReference type="ChEBI" id="CHEBI:57692"/>
    </cofactor>
</comment>
<dbReference type="Pfam" id="PF12838">
    <property type="entry name" value="Fer4_7"/>
    <property type="match status" value="1"/>
</dbReference>
<evidence type="ECO:0000256" key="4">
    <source>
        <dbReference type="ARBA" id="ARBA00022723"/>
    </source>
</evidence>
<keyword evidence="4" id="KW-0479">Metal-binding</keyword>
<dbReference type="InterPro" id="IPR017900">
    <property type="entry name" value="4Fe4S_Fe_S_CS"/>
</dbReference>
<keyword evidence="6" id="KW-0560">Oxidoreductase</keyword>
<dbReference type="SUPFAM" id="SSF51905">
    <property type="entry name" value="FAD/NAD(P)-binding domain"/>
    <property type="match status" value="2"/>
</dbReference>
<proteinExistence type="inferred from homology"/>
<evidence type="ECO:0000256" key="2">
    <source>
        <dbReference type="ARBA" id="ARBA00006561"/>
    </source>
</evidence>
<keyword evidence="7" id="KW-0408">Iron</keyword>
<reference evidence="10" key="1">
    <citation type="journal article" date="2013" name="Syst. Appl. Microbiol.">
        <title>New insights into the archaeal diversity of a hypersaline microbial mat obtained by a metagenomic approach.</title>
        <authorList>
            <person name="Lopez-Lopez A."/>
            <person name="Richter M."/>
            <person name="Pena A."/>
            <person name="Tamames J."/>
            <person name="Rossello-Mora R."/>
        </authorList>
    </citation>
    <scope>NUCLEOTIDE SEQUENCE</scope>
</reference>
<dbReference type="EMBL" id="JX684079">
    <property type="protein sequence ID" value="AGF93003.1"/>
    <property type="molecule type" value="Genomic_DNA"/>
</dbReference>
<dbReference type="InterPro" id="IPR039650">
    <property type="entry name" value="HdrA-like"/>
</dbReference>
<evidence type="ECO:0000313" key="10">
    <source>
        <dbReference type="EMBL" id="AGF93003.1"/>
    </source>
</evidence>
<dbReference type="Pfam" id="PF13187">
    <property type="entry name" value="Fer4_9"/>
    <property type="match status" value="1"/>
</dbReference>
<keyword evidence="8" id="KW-0411">Iron-sulfur</keyword>
<keyword evidence="5" id="KW-0285">Flavoprotein</keyword>
<evidence type="ECO:0000256" key="3">
    <source>
        <dbReference type="ARBA" id="ARBA00022485"/>
    </source>
</evidence>
<dbReference type="SUPFAM" id="SSF54862">
    <property type="entry name" value="4Fe-4S ferredoxins"/>
    <property type="match status" value="1"/>
</dbReference>
<dbReference type="PANTHER" id="PTHR43498">
    <property type="entry name" value="FERREDOXIN:COB-COM HETERODISULFIDE REDUCTASE SUBUNIT A"/>
    <property type="match status" value="1"/>
</dbReference>
<evidence type="ECO:0000256" key="6">
    <source>
        <dbReference type="ARBA" id="ARBA00023002"/>
    </source>
</evidence>
<dbReference type="GO" id="GO:0046872">
    <property type="term" value="F:metal ion binding"/>
    <property type="evidence" value="ECO:0007669"/>
    <property type="project" value="UniProtKB-KW"/>
</dbReference>
<dbReference type="Gene3D" id="3.50.50.60">
    <property type="entry name" value="FAD/NAD(P)-binding domain"/>
    <property type="match status" value="2"/>
</dbReference>
<evidence type="ECO:0000259" key="9">
    <source>
        <dbReference type="PROSITE" id="PS51379"/>
    </source>
</evidence>
<dbReference type="Gene3D" id="3.30.70.20">
    <property type="match status" value="3"/>
</dbReference>
<evidence type="ECO:0000256" key="7">
    <source>
        <dbReference type="ARBA" id="ARBA00023004"/>
    </source>
</evidence>
<dbReference type="Pfam" id="PF07992">
    <property type="entry name" value="Pyr_redox_2"/>
    <property type="match status" value="1"/>
</dbReference>
<feature type="domain" description="4Fe-4S ferredoxin-type" evidence="9">
    <location>
        <begin position="146"/>
        <end position="175"/>
    </location>
</feature>
<dbReference type="PROSITE" id="PS00198">
    <property type="entry name" value="4FE4S_FER_1"/>
    <property type="match status" value="2"/>
</dbReference>
<sequence>MKEMDKDVLVIGGGISGVQSALDLADKGYEVVIVDRKPTIGGNMVKLDKTFPTDDCSICISAPKLVETSRHENIELLTYSEIVDMSGSAGAFNVEAWRWSKYVDPNECTGCGDCADVCPVEVPHEFEEELSSRKAAYIEYPQSVPLTYTIDLDHCVGCGACESVCDADAIHFLEKSEEVDINVGSIIVATGFEMMEPDEMRKEYGYDQYEDVLTALEYERLLSSSGPTEGEVLKPSDGEPPEDVAWIQCVGSRSKQKGMPYCSRVCCMYATKEASITVGDNPDINASVHYMDMRAYGKDFQQYYQQAEEEGIEYKRGRPSRVYKTEEGKLAIEYEDTEKGEVKTNEVDMVVLSSAIVPSSGNEELADILGIEVDEHGFFESKDLVTSPMDSTREGIHLAGCAQSPKDIPDSVAQGSGAAARAIETIKDRERQGEAEKPEERDILEEEPRIGVFVCHCGKNIANYLDVDAVAESVEDIPEVKYVDDPMFACSEDAQKELKEAVEEHDLNRFVIAACSPRTHAELFEDTLEEIGLNRYLIEMANIRNQCSWVHSDEPEKATKKAKTLTKMAVSKAKRLAALHENEIEIGNRSVVIGGGPAGMKTALSMANSGQDVTLIEKDERLGGKLNRLNTLFPSDTDAGELARDIAKEIEDNENITTMTSTKVEDIEGYIGNYELSLSDGSEIESDTIVLTTGFEEIDPSDYYKYDEEDKVMTQLELDEALADDELDDPENVVFINCVGALEEDRPWCCRVGCGNSLKNAKAIKERYPDSNVYVLYKDMRVFGKGEEEYYADVQEKEGVVFIRYSSDDKPEVTKEGDKLHVNVHDNLLDEDVEIDSDYLVLAMQLEGDPSVSKLKKMLKLSSDESGFFKEAHAKLRPLEFPSEGVYLAGGAHYPKSIADTFSQAEGAASKAMIPMMKGFTKSEGIIAEIDDDSCSGCKMCISVCPYGAIDFNEEDEIAEITDVLCKGCGSCASVCPTGAISQKGFEDGQISAMIKSALLDEVI</sequence>
<dbReference type="AlphaFoldDB" id="M1QAM7"/>